<dbReference type="InParanoid" id="D8M729"/>
<dbReference type="PROSITE" id="PS50004">
    <property type="entry name" value="C2"/>
    <property type="match status" value="1"/>
</dbReference>
<dbReference type="InterPro" id="IPR035892">
    <property type="entry name" value="C2_domain_sf"/>
</dbReference>
<evidence type="ECO:0000259" key="1">
    <source>
        <dbReference type="PROSITE" id="PS50004"/>
    </source>
</evidence>
<dbReference type="EMBL" id="FN668672">
    <property type="protein sequence ID" value="CBK23868.2"/>
    <property type="molecule type" value="Genomic_DNA"/>
</dbReference>
<dbReference type="InterPro" id="IPR000008">
    <property type="entry name" value="C2_dom"/>
</dbReference>
<dbReference type="GO" id="GO:0005544">
    <property type="term" value="F:calcium-dependent phospholipid binding"/>
    <property type="evidence" value="ECO:0007669"/>
    <property type="project" value="InterPro"/>
</dbReference>
<dbReference type="OrthoDB" id="5855668at2759"/>
<dbReference type="GO" id="GO:0071277">
    <property type="term" value="P:cellular response to calcium ion"/>
    <property type="evidence" value="ECO:0007669"/>
    <property type="project" value="TreeGrafter"/>
</dbReference>
<evidence type="ECO:0000313" key="3">
    <source>
        <dbReference type="Proteomes" id="UP000008312"/>
    </source>
</evidence>
<dbReference type="Gene3D" id="2.60.40.150">
    <property type="entry name" value="C2 domain"/>
    <property type="match status" value="1"/>
</dbReference>
<dbReference type="PANTHER" id="PTHR10857:SF106">
    <property type="entry name" value="C2 DOMAIN-CONTAINING PROTEIN"/>
    <property type="match status" value="1"/>
</dbReference>
<dbReference type="GeneID" id="24922816"/>
<organism evidence="2">
    <name type="scientific">Blastocystis hominis</name>
    <dbReference type="NCBI Taxonomy" id="12968"/>
    <lineage>
        <taxon>Eukaryota</taxon>
        <taxon>Sar</taxon>
        <taxon>Stramenopiles</taxon>
        <taxon>Bigyra</taxon>
        <taxon>Opalozoa</taxon>
        <taxon>Opalinata</taxon>
        <taxon>Blastocystidae</taxon>
        <taxon>Blastocystis</taxon>
    </lineage>
</organism>
<evidence type="ECO:0000313" key="2">
    <source>
        <dbReference type="EMBL" id="CBK23868.2"/>
    </source>
</evidence>
<accession>D8M729</accession>
<sequence>MGCIQSTPEVSYGSYSTNYVYLSDGTEESLEMYKANIGNSSKVCLSFSCFNLPKMDLLSDTDAFIVVYEKQKTGWVEIDRTEVLVNNNNPVFVKRIILNYVFETVQELKFAVYDADEHLTAEQVLSITYYY</sequence>
<protein>
    <recommendedName>
        <fullName evidence="1">C2 domain-containing protein</fullName>
    </recommendedName>
</protein>
<reference evidence="2" key="1">
    <citation type="submission" date="2010-02" db="EMBL/GenBank/DDBJ databases">
        <title>Sequencing and annotation of the Blastocystis hominis genome.</title>
        <authorList>
            <person name="Wincker P."/>
        </authorList>
    </citation>
    <scope>NUCLEOTIDE SEQUENCE</scope>
    <source>
        <strain evidence="2">Singapore isolate B</strain>
    </source>
</reference>
<proteinExistence type="predicted"/>
<dbReference type="AlphaFoldDB" id="D8M729"/>
<dbReference type="RefSeq" id="XP_012897916.1">
    <property type="nucleotide sequence ID" value="XM_013042462.1"/>
</dbReference>
<keyword evidence="3" id="KW-1185">Reference proteome</keyword>
<dbReference type="GO" id="GO:0005886">
    <property type="term" value="C:plasma membrane"/>
    <property type="evidence" value="ECO:0007669"/>
    <property type="project" value="TreeGrafter"/>
</dbReference>
<dbReference type="CDD" id="cd04048">
    <property type="entry name" value="C2A_Copine"/>
    <property type="match status" value="1"/>
</dbReference>
<dbReference type="Proteomes" id="UP000008312">
    <property type="component" value="Unassembled WGS sequence"/>
</dbReference>
<dbReference type="InterPro" id="IPR045052">
    <property type="entry name" value="Copine"/>
</dbReference>
<dbReference type="SUPFAM" id="SSF49562">
    <property type="entry name" value="C2 domain (Calcium/lipid-binding domain, CaLB)"/>
    <property type="match status" value="1"/>
</dbReference>
<dbReference type="Pfam" id="PF00168">
    <property type="entry name" value="C2"/>
    <property type="match status" value="1"/>
</dbReference>
<name>D8M729_BLAHO</name>
<gene>
    <name evidence="2" type="ORF">GSBLH_T00006692001</name>
</gene>
<feature type="domain" description="C2" evidence="1">
    <location>
        <begin position="23"/>
        <end position="131"/>
    </location>
</feature>
<dbReference type="PANTHER" id="PTHR10857">
    <property type="entry name" value="COPINE"/>
    <property type="match status" value="1"/>
</dbReference>